<protein>
    <submittedName>
        <fullName evidence="2">Uncharacterized protein</fullName>
    </submittedName>
</protein>
<organism evidence="2 3">
    <name type="scientific">Chitinophaga niastensis</name>
    <dbReference type="NCBI Taxonomy" id="536980"/>
    <lineage>
        <taxon>Bacteria</taxon>
        <taxon>Pseudomonadati</taxon>
        <taxon>Bacteroidota</taxon>
        <taxon>Chitinophagia</taxon>
        <taxon>Chitinophagales</taxon>
        <taxon>Chitinophagaceae</taxon>
        <taxon>Chitinophaga</taxon>
    </lineage>
</organism>
<comment type="caution">
    <text evidence="2">The sequence shown here is derived from an EMBL/GenBank/DDBJ whole genome shotgun (WGS) entry which is preliminary data.</text>
</comment>
<evidence type="ECO:0000256" key="1">
    <source>
        <dbReference type="SAM" id="MobiDB-lite"/>
    </source>
</evidence>
<evidence type="ECO:0000313" key="3">
    <source>
        <dbReference type="Proteomes" id="UP000240971"/>
    </source>
</evidence>
<dbReference type="Proteomes" id="UP000240971">
    <property type="component" value="Unassembled WGS sequence"/>
</dbReference>
<dbReference type="AlphaFoldDB" id="A0A2P8HHH1"/>
<sequence length="404" mass="44767">MKYFIFLALIFAGFLLIQGCAVQNHATTVERDKENGCTIHVILQIGIEGTDADVIAVRDQLEECYSKKCVIPCENDNSVGCPVLSHVNVKKWSALSDDEKKSFHHITMVNNDGQPSNAHIGTPNGGPKTGTWRRDEPPRTYCHEVLHLAGLKDQYCSRVYDTVTHTSVVEVTCDPPPDPDGNNCCTATAAMIRCGQPCPGHNNDLMATLTPELSCDNILDVVKKAGLNSCPEACCPHHHTYYNPKNLIFIGPSYVHFGDKDLHYGSYGGTGEYTHFFTPKIGATVDIGIYFHNDKQNELTTHYQQWNATAGITFIPITKPKPHVIFSTHALFGISTYSYKFTGNGFTSNKTSQHSFTPNIGVALDWPVSKSFAIRLVQADYMPTFFSKSTQNNFRISIGAAWMF</sequence>
<dbReference type="EMBL" id="PYAW01000004">
    <property type="protein sequence ID" value="PSL45678.1"/>
    <property type="molecule type" value="Genomic_DNA"/>
</dbReference>
<accession>A0A2P8HHH1</accession>
<feature type="region of interest" description="Disordered" evidence="1">
    <location>
        <begin position="111"/>
        <end position="130"/>
    </location>
</feature>
<evidence type="ECO:0000313" key="2">
    <source>
        <dbReference type="EMBL" id="PSL45678.1"/>
    </source>
</evidence>
<keyword evidence="3" id="KW-1185">Reference proteome</keyword>
<dbReference type="OrthoDB" id="116075at2"/>
<proteinExistence type="predicted"/>
<dbReference type="RefSeq" id="WP_106529993.1">
    <property type="nucleotide sequence ID" value="NZ_PYAW01000004.1"/>
</dbReference>
<gene>
    <name evidence="2" type="ORF">CLV51_104385</name>
</gene>
<reference evidence="2 3" key="1">
    <citation type="submission" date="2018-03" db="EMBL/GenBank/DDBJ databases">
        <title>Genomic Encyclopedia of Archaeal and Bacterial Type Strains, Phase II (KMG-II): from individual species to whole genera.</title>
        <authorList>
            <person name="Goeker M."/>
        </authorList>
    </citation>
    <scope>NUCLEOTIDE SEQUENCE [LARGE SCALE GENOMIC DNA]</scope>
    <source>
        <strain evidence="2 3">DSM 24859</strain>
    </source>
</reference>
<name>A0A2P8HHH1_CHINA</name>
<dbReference type="PROSITE" id="PS51257">
    <property type="entry name" value="PROKAR_LIPOPROTEIN"/>
    <property type="match status" value="1"/>
</dbReference>